<dbReference type="AlphaFoldDB" id="A0AAV2QRW9"/>
<evidence type="ECO:0000256" key="2">
    <source>
        <dbReference type="SAM" id="Phobius"/>
    </source>
</evidence>
<keyword evidence="4" id="KW-1185">Reference proteome</keyword>
<feature type="region of interest" description="Disordered" evidence="1">
    <location>
        <begin position="46"/>
        <end position="69"/>
    </location>
</feature>
<sequence length="375" mass="41663">MGNVFSSDSLGWPAWGIISGVLLTVVVLSVGLTWCCCFRCSTNASKRREKDTPPSAGPERGESYFMTGVPGNNFSSPSATMASSGKPSGNDYEYPKSLNSSTGCSILNTELSRHKELDMYNSTLPKPQRTIYENPNVGFNTVHGLPVSGRTQAEQMFSNADHGFNTIHGHPHQGMVDNSQFYKPPVQEVFPNNYLSEFRHYGSIHNINTTSPILPNPLPLCRSQSFSHNYHPQAPFQFGREDQTYRTHSPPKSRPPPPPISSMKRPRLPTMPTRPNIPTPQKPSISPCFSNLNISSNSYGVSRNAQKQHGTLKSTPDYENVPSTDDLYESNSDTSNDSVLNQLMTRNAFLRPVTMAMMDVDKKFKLKLKLVLDND</sequence>
<feature type="compositionally biased region" description="Polar residues" evidence="1">
    <location>
        <begin position="302"/>
        <end position="314"/>
    </location>
</feature>
<name>A0AAV2QRW9_MEGNR</name>
<protein>
    <submittedName>
        <fullName evidence="3">Uncharacterized protein</fullName>
    </submittedName>
</protein>
<accession>A0AAV2QRW9</accession>
<evidence type="ECO:0000313" key="4">
    <source>
        <dbReference type="Proteomes" id="UP001497623"/>
    </source>
</evidence>
<evidence type="ECO:0000313" key="3">
    <source>
        <dbReference type="EMBL" id="CAL4093158.1"/>
    </source>
</evidence>
<evidence type="ECO:0000256" key="1">
    <source>
        <dbReference type="SAM" id="MobiDB-lite"/>
    </source>
</evidence>
<organism evidence="3 4">
    <name type="scientific">Meganyctiphanes norvegica</name>
    <name type="common">Northern krill</name>
    <name type="synonym">Thysanopoda norvegica</name>
    <dbReference type="NCBI Taxonomy" id="48144"/>
    <lineage>
        <taxon>Eukaryota</taxon>
        <taxon>Metazoa</taxon>
        <taxon>Ecdysozoa</taxon>
        <taxon>Arthropoda</taxon>
        <taxon>Crustacea</taxon>
        <taxon>Multicrustacea</taxon>
        <taxon>Malacostraca</taxon>
        <taxon>Eumalacostraca</taxon>
        <taxon>Eucarida</taxon>
        <taxon>Euphausiacea</taxon>
        <taxon>Euphausiidae</taxon>
        <taxon>Meganyctiphanes</taxon>
    </lineage>
</organism>
<dbReference type="Proteomes" id="UP001497623">
    <property type="component" value="Unassembled WGS sequence"/>
</dbReference>
<feature type="transmembrane region" description="Helical" evidence="2">
    <location>
        <begin position="12"/>
        <end position="38"/>
    </location>
</feature>
<keyword evidence="2" id="KW-1133">Transmembrane helix</keyword>
<feature type="region of interest" description="Disordered" evidence="1">
    <location>
        <begin position="231"/>
        <end position="287"/>
    </location>
</feature>
<dbReference type="EMBL" id="CAXKWB010008952">
    <property type="protein sequence ID" value="CAL4093158.1"/>
    <property type="molecule type" value="Genomic_DNA"/>
</dbReference>
<keyword evidence="2" id="KW-0472">Membrane</keyword>
<feature type="region of interest" description="Disordered" evidence="1">
    <location>
        <begin position="302"/>
        <end position="322"/>
    </location>
</feature>
<proteinExistence type="predicted"/>
<gene>
    <name evidence="3" type="ORF">MNOR_LOCUS14740</name>
</gene>
<comment type="caution">
    <text evidence="3">The sequence shown here is derived from an EMBL/GenBank/DDBJ whole genome shotgun (WGS) entry which is preliminary data.</text>
</comment>
<reference evidence="3 4" key="1">
    <citation type="submission" date="2024-05" db="EMBL/GenBank/DDBJ databases">
        <authorList>
            <person name="Wallberg A."/>
        </authorList>
    </citation>
    <scope>NUCLEOTIDE SEQUENCE [LARGE SCALE GENOMIC DNA]</scope>
</reference>
<keyword evidence="2" id="KW-0812">Transmembrane</keyword>